<evidence type="ECO:0000313" key="2">
    <source>
        <dbReference type="Proteomes" id="UP000178495"/>
    </source>
</evidence>
<proteinExistence type="predicted"/>
<organism evidence="1 2">
    <name type="scientific">Candidatus Liptonbacteria bacterium RIFCSPLOWO2_01_FULL_56_20</name>
    <dbReference type="NCBI Taxonomy" id="1798652"/>
    <lineage>
        <taxon>Bacteria</taxon>
        <taxon>Candidatus Liptoniibacteriota</taxon>
    </lineage>
</organism>
<protein>
    <submittedName>
        <fullName evidence="1">Uncharacterized protein</fullName>
    </submittedName>
</protein>
<dbReference type="Proteomes" id="UP000178495">
    <property type="component" value="Unassembled WGS sequence"/>
</dbReference>
<dbReference type="STRING" id="1798652.A3A43_00120"/>
<sequence>MLNTTPLNATLYATKTGEGAFLASKDVVLPFSPVPGMVFHLPFGSGNPTTDAVVQSVGYDIEECVLDVNFEPDFPLIEEVVRGRGWQVEFLE</sequence>
<comment type="caution">
    <text evidence="1">The sequence shown here is derived from an EMBL/GenBank/DDBJ whole genome shotgun (WGS) entry which is preliminary data.</text>
</comment>
<accession>A0A1G2CIW9</accession>
<reference evidence="1 2" key="1">
    <citation type="journal article" date="2016" name="Nat. Commun.">
        <title>Thousands of microbial genomes shed light on interconnected biogeochemical processes in an aquifer system.</title>
        <authorList>
            <person name="Anantharaman K."/>
            <person name="Brown C.T."/>
            <person name="Hug L.A."/>
            <person name="Sharon I."/>
            <person name="Castelle C.J."/>
            <person name="Probst A.J."/>
            <person name="Thomas B.C."/>
            <person name="Singh A."/>
            <person name="Wilkins M.J."/>
            <person name="Karaoz U."/>
            <person name="Brodie E.L."/>
            <person name="Williams K.H."/>
            <person name="Hubbard S.S."/>
            <person name="Banfield J.F."/>
        </authorList>
    </citation>
    <scope>NUCLEOTIDE SEQUENCE [LARGE SCALE GENOMIC DNA]</scope>
</reference>
<dbReference type="AlphaFoldDB" id="A0A1G2CIW9"/>
<evidence type="ECO:0000313" key="1">
    <source>
        <dbReference type="EMBL" id="OGZ01152.1"/>
    </source>
</evidence>
<dbReference type="EMBL" id="MHLC01000020">
    <property type="protein sequence ID" value="OGZ01152.1"/>
    <property type="molecule type" value="Genomic_DNA"/>
</dbReference>
<gene>
    <name evidence="1" type="ORF">A3A43_00120</name>
</gene>
<name>A0A1G2CIW9_9BACT</name>